<evidence type="ECO:0000313" key="2">
    <source>
        <dbReference type="Proteomes" id="UP000028534"/>
    </source>
</evidence>
<dbReference type="STRING" id="13690.AX777_14045"/>
<protein>
    <recommendedName>
        <fullName evidence="3">Lipoprotein</fullName>
    </recommendedName>
</protein>
<proteinExistence type="predicted"/>
<organism evidence="1 2">
    <name type="scientific">Sphingobium yanoikuyae</name>
    <name type="common">Sphingomonas yanoikuyae</name>
    <dbReference type="NCBI Taxonomy" id="13690"/>
    <lineage>
        <taxon>Bacteria</taxon>
        <taxon>Pseudomonadati</taxon>
        <taxon>Pseudomonadota</taxon>
        <taxon>Alphaproteobacteria</taxon>
        <taxon>Sphingomonadales</taxon>
        <taxon>Sphingomonadaceae</taxon>
        <taxon>Sphingobium</taxon>
    </lineage>
</organism>
<comment type="caution">
    <text evidence="1">The sequence shown here is derived from an EMBL/GenBank/DDBJ whole genome shotgun (WGS) entry which is preliminary data.</text>
</comment>
<dbReference type="PATRIC" id="fig|13690.10.peg.2237"/>
<reference evidence="1 2" key="1">
    <citation type="submission" date="2014-03" db="EMBL/GenBank/DDBJ databases">
        <title>Genome sequence of Sphingobium yanoikuyae B1.</title>
        <authorList>
            <person name="Gan H.M."/>
            <person name="Gan H.Y."/>
            <person name="Savka M.A."/>
        </authorList>
    </citation>
    <scope>NUCLEOTIDE SEQUENCE [LARGE SCALE GENOMIC DNA]</scope>
    <source>
        <strain evidence="1 2">B1</strain>
    </source>
</reference>
<evidence type="ECO:0000313" key="1">
    <source>
        <dbReference type="EMBL" id="KEZ19269.1"/>
    </source>
</evidence>
<dbReference type="RefSeq" id="WP_037519312.1">
    <property type="nucleotide sequence ID" value="NZ_DAMCJX010000006.1"/>
</dbReference>
<dbReference type="EMBL" id="JGVR01000010">
    <property type="protein sequence ID" value="KEZ19269.1"/>
    <property type="molecule type" value="Genomic_DNA"/>
</dbReference>
<dbReference type="PROSITE" id="PS51257">
    <property type="entry name" value="PROKAR_LIPOPROTEIN"/>
    <property type="match status" value="1"/>
</dbReference>
<sequence length="133" mass="14284">MRAWICLVPLALAACSGTYEPTPLTEKQAAKMDKALAGLVPGDKVTCVNREPQTNFTVISGNTLLYRVSRKLIYKNELIGSCNGLARGDTMIVRTFGSQYCRGDITSSADLTIGIPTGNCALGDFIPYRPPAP</sequence>
<gene>
    <name evidence="1" type="ORF">CP98_02182</name>
</gene>
<evidence type="ECO:0008006" key="3">
    <source>
        <dbReference type="Google" id="ProtNLM"/>
    </source>
</evidence>
<accession>A0A084EMS7</accession>
<name>A0A084EMS7_SPHYA</name>
<dbReference type="AlphaFoldDB" id="A0A084EMS7"/>
<dbReference type="Proteomes" id="UP000028534">
    <property type="component" value="Unassembled WGS sequence"/>
</dbReference>
<dbReference type="eggNOG" id="ENOG5031BNA">
    <property type="taxonomic scope" value="Bacteria"/>
</dbReference>